<gene>
    <name evidence="2" type="ORF">PS273GM_00980</name>
</gene>
<name>A0A172WKK4_STUST</name>
<reference evidence="2 3" key="1">
    <citation type="submission" date="2016-05" db="EMBL/GenBank/DDBJ databases">
        <title>Genome sequence of Pseudomonas stutzeri 273 and identification of the exopolysaccharide biosynthesis locus.</title>
        <authorList>
            <person name="Wu S."/>
            <person name="Sun C."/>
        </authorList>
    </citation>
    <scope>NUCLEOTIDE SEQUENCE [LARGE SCALE GENOMIC DNA]</scope>
    <source>
        <strain evidence="2 3">273</strain>
    </source>
</reference>
<dbReference type="Proteomes" id="UP000077787">
    <property type="component" value="Chromosome"/>
</dbReference>
<accession>A0A172WKK4</accession>
<evidence type="ECO:0000313" key="3">
    <source>
        <dbReference type="Proteomes" id="UP000077787"/>
    </source>
</evidence>
<dbReference type="EMBL" id="CP015641">
    <property type="protein sequence ID" value="ANF23815.1"/>
    <property type="molecule type" value="Genomic_DNA"/>
</dbReference>
<dbReference type="AlphaFoldDB" id="A0A172WKK4"/>
<organism evidence="2 3">
    <name type="scientific">Stutzerimonas stutzeri</name>
    <name type="common">Pseudomonas stutzeri</name>
    <dbReference type="NCBI Taxonomy" id="316"/>
    <lineage>
        <taxon>Bacteria</taxon>
        <taxon>Pseudomonadati</taxon>
        <taxon>Pseudomonadota</taxon>
        <taxon>Gammaproteobacteria</taxon>
        <taxon>Pseudomonadales</taxon>
        <taxon>Pseudomonadaceae</taxon>
        <taxon>Stutzerimonas</taxon>
    </lineage>
</organism>
<evidence type="ECO:0000313" key="2">
    <source>
        <dbReference type="EMBL" id="ANF23815.1"/>
    </source>
</evidence>
<protein>
    <submittedName>
        <fullName evidence="2">Uncharacterized protein</fullName>
    </submittedName>
</protein>
<feature type="compositionally biased region" description="Polar residues" evidence="1">
    <location>
        <begin position="8"/>
        <end position="24"/>
    </location>
</feature>
<evidence type="ECO:0000256" key="1">
    <source>
        <dbReference type="SAM" id="MobiDB-lite"/>
    </source>
</evidence>
<sequence length="66" mass="7345">MADRWNSGPRTDSACSRAGNSSPIQHDHLIEQRVGGVYRHLQPRVVEVEAVRPAELLQQIPDDVDA</sequence>
<feature type="region of interest" description="Disordered" evidence="1">
    <location>
        <begin position="1"/>
        <end position="25"/>
    </location>
</feature>
<proteinExistence type="predicted"/>